<dbReference type="PANTHER" id="PTHR42716:SF2">
    <property type="entry name" value="L-ASPARTATE OXIDASE, CHLOROPLASTIC"/>
    <property type="match status" value="1"/>
</dbReference>
<reference evidence="13 14" key="1">
    <citation type="journal article" date="2015" name="Nature">
        <title>rRNA introns, odd ribosomes, and small enigmatic genomes across a large radiation of phyla.</title>
        <authorList>
            <person name="Brown C.T."/>
            <person name="Hug L.A."/>
            <person name="Thomas B.C."/>
            <person name="Sharon I."/>
            <person name="Castelle C.J."/>
            <person name="Singh A."/>
            <person name="Wilkins M.J."/>
            <person name="Williams K.H."/>
            <person name="Banfield J.F."/>
        </authorList>
    </citation>
    <scope>NUCLEOTIDE SEQUENCE [LARGE SCALE GENOMIC DNA]</scope>
</reference>
<evidence type="ECO:0000256" key="10">
    <source>
        <dbReference type="NCBIfam" id="TIGR00551"/>
    </source>
</evidence>
<dbReference type="EC" id="1.4.3.16" evidence="4 10"/>
<evidence type="ECO:0000313" key="14">
    <source>
        <dbReference type="Proteomes" id="UP000034539"/>
    </source>
</evidence>
<sequence length="402" mass="44280">MDFDFIIIGSGLSGLITSLILEKYGNVLIVTKRKPEDGSTSLAQGGIAAVVSEKDSFISHAKDTMNAGCHLNNLKAVKFLVKDAPKAVDFLNHLGVPFDRKGSEYILGKEGAHSFPRIVHASDFTGQNIEQTLLNRVINSKRIAIWENTFTVKLLMENDVCLGVQIIKDDNVINCLTGTVVLATGGLGQVYLWTTNPEVSTGDGIAMANQAGAEIQDLEFIQFHPTALESDSRPLFLLSEAIRGEGAKLVNTQGKRFMEIVDPRMELAPRDIVAREVFRQKKKGRVYLDIRHKGKQFLEKRFPNIFSELKKRGINMSLDLIPITPAAHYSSGGIKVDLYGRTNIPNLFAFGEVSCTGIHGANRLASNSLPEAVVFPMHFESIVDKLPKEIPHKTFPLPRITG</sequence>
<dbReference type="AlphaFoldDB" id="A0A0G0PZ39"/>
<dbReference type="NCBIfam" id="TIGR00551">
    <property type="entry name" value="nadB"/>
    <property type="match status" value="1"/>
</dbReference>
<comment type="similarity">
    <text evidence="3 11">Belongs to the FAD-dependent oxidoreductase 2 family. NadB subfamily.</text>
</comment>
<protein>
    <recommendedName>
        <fullName evidence="4 10">L-aspartate oxidase</fullName>
        <ecNumber evidence="4 10">1.4.3.16</ecNumber>
    </recommendedName>
</protein>
<comment type="catalytic activity">
    <reaction evidence="9">
        <text>L-aspartate + O2 = iminosuccinate + H2O2</text>
        <dbReference type="Rhea" id="RHEA:25876"/>
        <dbReference type="ChEBI" id="CHEBI:15379"/>
        <dbReference type="ChEBI" id="CHEBI:16240"/>
        <dbReference type="ChEBI" id="CHEBI:29991"/>
        <dbReference type="ChEBI" id="CHEBI:77875"/>
        <dbReference type="EC" id="1.4.3.16"/>
    </reaction>
    <physiologicalReaction direction="left-to-right" evidence="9">
        <dbReference type="Rhea" id="RHEA:25877"/>
    </physiologicalReaction>
</comment>
<evidence type="ECO:0000256" key="11">
    <source>
        <dbReference type="RuleBase" id="RU362049"/>
    </source>
</evidence>
<dbReference type="Proteomes" id="UP000034539">
    <property type="component" value="Unassembled WGS sequence"/>
</dbReference>
<dbReference type="SUPFAM" id="SSF51905">
    <property type="entry name" value="FAD/NAD(P)-binding domain"/>
    <property type="match status" value="1"/>
</dbReference>
<comment type="pathway">
    <text evidence="2 11">Cofactor biosynthesis; NAD(+) biosynthesis; iminoaspartate from L-aspartate (oxidase route): step 1/1.</text>
</comment>
<feature type="domain" description="FAD-dependent oxidoreductase 2 FAD-binding" evidence="12">
    <location>
        <begin position="4"/>
        <end position="369"/>
    </location>
</feature>
<keyword evidence="8 11" id="KW-0560">Oxidoreductase</keyword>
<evidence type="ECO:0000256" key="9">
    <source>
        <dbReference type="ARBA" id="ARBA00048305"/>
    </source>
</evidence>
<dbReference type="InterPro" id="IPR036188">
    <property type="entry name" value="FAD/NAD-bd_sf"/>
</dbReference>
<accession>A0A0G0PZ39</accession>
<gene>
    <name evidence="13" type="ORF">UT63_C0021G0001</name>
</gene>
<comment type="caution">
    <text evidence="13">The sequence shown here is derived from an EMBL/GenBank/DDBJ whole genome shotgun (WGS) entry which is preliminary data.</text>
</comment>
<proteinExistence type="inferred from homology"/>
<comment type="subcellular location">
    <subcellularLocation>
        <location evidence="11">Cytoplasm</location>
    </subcellularLocation>
</comment>
<comment type="cofactor">
    <cofactor evidence="1 11">
        <name>FAD</name>
        <dbReference type="ChEBI" id="CHEBI:57692"/>
    </cofactor>
</comment>
<dbReference type="UniPathway" id="UPA00253">
    <property type="reaction ID" value="UER00326"/>
</dbReference>
<keyword evidence="6 11" id="KW-0662">Pyridine nucleotide biosynthesis</keyword>
<dbReference type="InterPro" id="IPR005288">
    <property type="entry name" value="NadB"/>
</dbReference>
<dbReference type="InterPro" id="IPR027477">
    <property type="entry name" value="Succ_DH/fumarate_Rdtase_cat_sf"/>
</dbReference>
<evidence type="ECO:0000256" key="7">
    <source>
        <dbReference type="ARBA" id="ARBA00022827"/>
    </source>
</evidence>
<dbReference type="GO" id="GO:0008734">
    <property type="term" value="F:L-aspartate oxidase activity"/>
    <property type="evidence" value="ECO:0007669"/>
    <property type="project" value="UniProtKB-UniRule"/>
</dbReference>
<evidence type="ECO:0000256" key="1">
    <source>
        <dbReference type="ARBA" id="ARBA00001974"/>
    </source>
</evidence>
<organism evidence="13 14">
    <name type="scientific">Candidatus Gottesmanbacteria bacterium GW2011_GWC2_39_8</name>
    <dbReference type="NCBI Taxonomy" id="1618450"/>
    <lineage>
        <taxon>Bacteria</taxon>
        <taxon>Candidatus Gottesmaniibacteriota</taxon>
    </lineage>
</organism>
<dbReference type="GO" id="GO:0005737">
    <property type="term" value="C:cytoplasm"/>
    <property type="evidence" value="ECO:0007669"/>
    <property type="project" value="UniProtKB-SubCell"/>
</dbReference>
<comment type="function">
    <text evidence="11">Catalyzes the oxidation of L-aspartate to iminoaspartate.</text>
</comment>
<evidence type="ECO:0000256" key="5">
    <source>
        <dbReference type="ARBA" id="ARBA00022630"/>
    </source>
</evidence>
<dbReference type="PRINTS" id="PR00368">
    <property type="entry name" value="FADPNR"/>
</dbReference>
<evidence type="ECO:0000256" key="8">
    <source>
        <dbReference type="ARBA" id="ARBA00023002"/>
    </source>
</evidence>
<dbReference type="EMBL" id="LBXN01000021">
    <property type="protein sequence ID" value="KKR33193.1"/>
    <property type="molecule type" value="Genomic_DNA"/>
</dbReference>
<dbReference type="Pfam" id="PF00890">
    <property type="entry name" value="FAD_binding_2"/>
    <property type="match status" value="1"/>
</dbReference>
<dbReference type="GO" id="GO:0034628">
    <property type="term" value="P:'de novo' NAD+ biosynthetic process from L-aspartate"/>
    <property type="evidence" value="ECO:0007669"/>
    <property type="project" value="TreeGrafter"/>
</dbReference>
<name>A0A0G0PZ39_9BACT</name>
<dbReference type="SUPFAM" id="SSF56425">
    <property type="entry name" value="Succinate dehydrogenase/fumarate reductase flavoprotein, catalytic domain"/>
    <property type="match status" value="1"/>
</dbReference>
<dbReference type="Gene3D" id="3.50.50.60">
    <property type="entry name" value="FAD/NAD(P)-binding domain"/>
    <property type="match status" value="1"/>
</dbReference>
<evidence type="ECO:0000256" key="6">
    <source>
        <dbReference type="ARBA" id="ARBA00022642"/>
    </source>
</evidence>
<dbReference type="PANTHER" id="PTHR42716">
    <property type="entry name" value="L-ASPARTATE OXIDASE"/>
    <property type="match status" value="1"/>
</dbReference>
<evidence type="ECO:0000256" key="3">
    <source>
        <dbReference type="ARBA" id="ARBA00008562"/>
    </source>
</evidence>
<keyword evidence="5 11" id="KW-0285">Flavoprotein</keyword>
<dbReference type="Gene3D" id="3.90.700.10">
    <property type="entry name" value="Succinate dehydrogenase/fumarate reductase flavoprotein, catalytic domain"/>
    <property type="match status" value="1"/>
</dbReference>
<dbReference type="InterPro" id="IPR003953">
    <property type="entry name" value="FAD-dep_OxRdtase_2_FAD-bd"/>
</dbReference>
<evidence type="ECO:0000256" key="2">
    <source>
        <dbReference type="ARBA" id="ARBA00004950"/>
    </source>
</evidence>
<evidence type="ECO:0000256" key="4">
    <source>
        <dbReference type="ARBA" id="ARBA00012173"/>
    </source>
</evidence>
<evidence type="ECO:0000259" key="12">
    <source>
        <dbReference type="Pfam" id="PF00890"/>
    </source>
</evidence>
<dbReference type="FunFam" id="3.90.700.10:FF:000002">
    <property type="entry name" value="L-aspartate oxidase"/>
    <property type="match status" value="1"/>
</dbReference>
<feature type="non-terminal residue" evidence="13">
    <location>
        <position position="402"/>
    </location>
</feature>
<evidence type="ECO:0000313" key="13">
    <source>
        <dbReference type="EMBL" id="KKR33193.1"/>
    </source>
</evidence>
<keyword evidence="7 11" id="KW-0274">FAD</keyword>